<reference evidence="11" key="1">
    <citation type="submission" date="2021-01" db="EMBL/GenBank/DDBJ databases">
        <authorList>
            <person name="Corre E."/>
            <person name="Pelletier E."/>
            <person name="Niang G."/>
            <person name="Scheremetjew M."/>
            <person name="Finn R."/>
            <person name="Kale V."/>
            <person name="Holt S."/>
            <person name="Cochrane G."/>
            <person name="Meng A."/>
            <person name="Brown T."/>
            <person name="Cohen L."/>
        </authorList>
    </citation>
    <scope>NUCLEOTIDE SEQUENCE</scope>
    <source>
        <strain evidence="11">UTEX LB 2760</strain>
    </source>
</reference>
<keyword evidence="6" id="KW-0472">Membrane</keyword>
<dbReference type="FunFam" id="3.10.120.10:FF:000002">
    <property type="entry name" value="Cytochrome b5 type B"/>
    <property type="match status" value="1"/>
</dbReference>
<keyword evidence="4 8" id="KW-0479">Metal-binding</keyword>
<evidence type="ECO:0000256" key="9">
    <source>
        <dbReference type="SAM" id="MobiDB-lite"/>
    </source>
</evidence>
<evidence type="ECO:0000256" key="5">
    <source>
        <dbReference type="ARBA" id="ARBA00023004"/>
    </source>
</evidence>
<keyword evidence="5 8" id="KW-0408">Iron</keyword>
<gene>
    <name evidence="11" type="ORF">RMAR0315_LOCUS6105</name>
</gene>
<feature type="compositionally biased region" description="Basic and acidic residues" evidence="9">
    <location>
        <begin position="81"/>
        <end position="99"/>
    </location>
</feature>
<keyword evidence="3" id="KW-0812">Transmembrane</keyword>
<feature type="domain" description="Cytochrome b5 heme-binding" evidence="10">
    <location>
        <begin position="4"/>
        <end position="80"/>
    </location>
</feature>
<dbReference type="Pfam" id="PF00173">
    <property type="entry name" value="Cyt-b5"/>
    <property type="match status" value="1"/>
</dbReference>
<sequence length="142" mass="15963">MGEEKQYSLLEVAKHDKRKDCWMVIHGKVYDVTSFLLDHPGGEDILVETSGRDATREFEDVGHSNDARGALKDLLLGTLREPTEEEKAEHEKKVAEGRSKSIISSENDDESFIQKATKFLVPVLIIAVGLLLRQWTAKTPET</sequence>
<evidence type="ECO:0000256" key="2">
    <source>
        <dbReference type="ARBA" id="ARBA00022617"/>
    </source>
</evidence>
<dbReference type="PROSITE" id="PS50255">
    <property type="entry name" value="CYTOCHROME_B5_2"/>
    <property type="match status" value="1"/>
</dbReference>
<protein>
    <recommendedName>
        <fullName evidence="10">Cytochrome b5 heme-binding domain-containing protein</fullName>
    </recommendedName>
</protein>
<proteinExistence type="inferred from homology"/>
<evidence type="ECO:0000256" key="4">
    <source>
        <dbReference type="ARBA" id="ARBA00022723"/>
    </source>
</evidence>
<organism evidence="11">
    <name type="scientific">Rhodosorus marinus</name>
    <dbReference type="NCBI Taxonomy" id="101924"/>
    <lineage>
        <taxon>Eukaryota</taxon>
        <taxon>Rhodophyta</taxon>
        <taxon>Stylonematophyceae</taxon>
        <taxon>Stylonematales</taxon>
        <taxon>Stylonemataceae</taxon>
        <taxon>Rhodosorus</taxon>
    </lineage>
</organism>
<evidence type="ECO:0000259" key="10">
    <source>
        <dbReference type="PROSITE" id="PS50255"/>
    </source>
</evidence>
<comment type="similarity">
    <text evidence="7 8">Belongs to the cytochrome b5 family.</text>
</comment>
<dbReference type="Gene3D" id="3.10.120.10">
    <property type="entry name" value="Cytochrome b5-like heme/steroid binding domain"/>
    <property type="match status" value="1"/>
</dbReference>
<dbReference type="AlphaFoldDB" id="A0A7S0G445"/>
<comment type="subcellular location">
    <subcellularLocation>
        <location evidence="1">Membrane</location>
    </subcellularLocation>
</comment>
<evidence type="ECO:0000256" key="7">
    <source>
        <dbReference type="ARBA" id="ARBA00038168"/>
    </source>
</evidence>
<dbReference type="InterPro" id="IPR001199">
    <property type="entry name" value="Cyt_B5-like_heme/steroid-bd"/>
</dbReference>
<dbReference type="InterPro" id="IPR018506">
    <property type="entry name" value="Cyt_B5_heme-BS"/>
</dbReference>
<name>A0A7S0G445_9RHOD</name>
<dbReference type="GO" id="GO:0046872">
    <property type="term" value="F:metal ion binding"/>
    <property type="evidence" value="ECO:0007669"/>
    <property type="project" value="UniProtKB-UniRule"/>
</dbReference>
<dbReference type="GO" id="GO:0020037">
    <property type="term" value="F:heme binding"/>
    <property type="evidence" value="ECO:0007669"/>
    <property type="project" value="UniProtKB-UniRule"/>
</dbReference>
<feature type="region of interest" description="Disordered" evidence="9">
    <location>
        <begin position="80"/>
        <end position="104"/>
    </location>
</feature>
<evidence type="ECO:0000313" key="11">
    <source>
        <dbReference type="EMBL" id="CAD8396118.1"/>
    </source>
</evidence>
<dbReference type="InterPro" id="IPR050668">
    <property type="entry name" value="Cytochrome_b5"/>
</dbReference>
<evidence type="ECO:0000256" key="3">
    <source>
        <dbReference type="ARBA" id="ARBA00022692"/>
    </source>
</evidence>
<evidence type="ECO:0000256" key="8">
    <source>
        <dbReference type="RuleBase" id="RU362121"/>
    </source>
</evidence>
<keyword evidence="2 8" id="KW-0349">Heme</keyword>
<dbReference type="EMBL" id="HBEK01011073">
    <property type="protein sequence ID" value="CAD8396118.1"/>
    <property type="molecule type" value="Transcribed_RNA"/>
</dbReference>
<dbReference type="InterPro" id="IPR036400">
    <property type="entry name" value="Cyt_B5-like_heme/steroid_sf"/>
</dbReference>
<dbReference type="PANTHER" id="PTHR19359">
    <property type="entry name" value="CYTOCHROME B5"/>
    <property type="match status" value="1"/>
</dbReference>
<evidence type="ECO:0000256" key="6">
    <source>
        <dbReference type="ARBA" id="ARBA00023136"/>
    </source>
</evidence>
<dbReference type="PROSITE" id="PS00191">
    <property type="entry name" value="CYTOCHROME_B5_1"/>
    <property type="match status" value="1"/>
</dbReference>
<dbReference type="PRINTS" id="PR00363">
    <property type="entry name" value="CYTOCHROMEB5"/>
</dbReference>
<dbReference type="GO" id="GO:0016020">
    <property type="term" value="C:membrane"/>
    <property type="evidence" value="ECO:0007669"/>
    <property type="project" value="UniProtKB-SubCell"/>
</dbReference>
<dbReference type="SUPFAM" id="SSF55856">
    <property type="entry name" value="Cytochrome b5-like heme/steroid binding domain"/>
    <property type="match status" value="1"/>
</dbReference>
<dbReference type="SMART" id="SM01117">
    <property type="entry name" value="Cyt-b5"/>
    <property type="match status" value="1"/>
</dbReference>
<accession>A0A7S0G445</accession>
<evidence type="ECO:0000256" key="1">
    <source>
        <dbReference type="ARBA" id="ARBA00004370"/>
    </source>
</evidence>